<name>A0AAV5WX67_9BILA</name>
<accession>A0AAV5WX67</accession>
<protein>
    <recommendedName>
        <fullName evidence="3">Sushi domain-containing protein</fullName>
    </recommendedName>
</protein>
<dbReference type="Proteomes" id="UP001432322">
    <property type="component" value="Unassembled WGS sequence"/>
</dbReference>
<reference evidence="1" key="1">
    <citation type="submission" date="2023-10" db="EMBL/GenBank/DDBJ databases">
        <title>Genome assembly of Pristionchus species.</title>
        <authorList>
            <person name="Yoshida K."/>
            <person name="Sommer R.J."/>
        </authorList>
    </citation>
    <scope>NUCLEOTIDE SEQUENCE</scope>
    <source>
        <strain evidence="1">RS5133</strain>
    </source>
</reference>
<keyword evidence="2" id="KW-1185">Reference proteome</keyword>
<evidence type="ECO:0008006" key="3">
    <source>
        <dbReference type="Google" id="ProtNLM"/>
    </source>
</evidence>
<dbReference type="EMBL" id="BTSY01000007">
    <property type="protein sequence ID" value="GMT35220.1"/>
    <property type="molecule type" value="Genomic_DNA"/>
</dbReference>
<evidence type="ECO:0000313" key="2">
    <source>
        <dbReference type="Proteomes" id="UP001432322"/>
    </source>
</evidence>
<feature type="non-terminal residue" evidence="1">
    <location>
        <position position="314"/>
    </location>
</feature>
<evidence type="ECO:0000313" key="1">
    <source>
        <dbReference type="EMBL" id="GMT35220.1"/>
    </source>
</evidence>
<comment type="caution">
    <text evidence="1">The sequence shown here is derived from an EMBL/GenBank/DDBJ whole genome shotgun (WGS) entry which is preliminary data.</text>
</comment>
<organism evidence="1 2">
    <name type="scientific">Pristionchus fissidentatus</name>
    <dbReference type="NCBI Taxonomy" id="1538716"/>
    <lineage>
        <taxon>Eukaryota</taxon>
        <taxon>Metazoa</taxon>
        <taxon>Ecdysozoa</taxon>
        <taxon>Nematoda</taxon>
        <taxon>Chromadorea</taxon>
        <taxon>Rhabditida</taxon>
        <taxon>Rhabditina</taxon>
        <taxon>Diplogasteromorpha</taxon>
        <taxon>Diplogasteroidea</taxon>
        <taxon>Neodiplogasteridae</taxon>
        <taxon>Pristionchus</taxon>
    </lineage>
</organism>
<dbReference type="AlphaFoldDB" id="A0AAV5WX67"/>
<sequence>INEEVTSISCPNGDGLFVKKSTTTVTVSGSLTCVDGIWTGKLQLGPDFRQESIIVTCDAPCTVPNKVTEICLATGVCDSTSLDTNPETIKCNQGQLIVSESSSVGSGDVSPDGLTCVAGVWKGTVGSNNNYESTNVHVTCMAVCELAIGDDQVCPDELFCDSSLLDKTTMQTKCTSGTMYISPSETDGVAVELATCVTGGQWAASPSTIDFASVTLHASCTRTLTEGCANPIKWKEVCPPNMIFNEDFVDIDEGVLKCTNTGGMLYVSSTIPSYGKYAPNGLTCVGSSWLGVLGDGASFDSTSAFVTCVKPDGT</sequence>
<feature type="non-terminal residue" evidence="1">
    <location>
        <position position="1"/>
    </location>
</feature>
<proteinExistence type="predicted"/>
<gene>
    <name evidence="1" type="ORF">PFISCL1PPCAC_26517</name>
</gene>